<keyword evidence="2" id="KW-0813">Transport</keyword>
<accession>A0A841KNF4</accession>
<comment type="caution">
    <text evidence="9">The sequence shown here is derived from an EMBL/GenBank/DDBJ whole genome shotgun (WGS) entry which is preliminary data.</text>
</comment>
<feature type="transmembrane region" description="Helical" evidence="7">
    <location>
        <begin position="77"/>
        <end position="98"/>
    </location>
</feature>
<dbReference type="InterPro" id="IPR036259">
    <property type="entry name" value="MFS_trans_sf"/>
</dbReference>
<evidence type="ECO:0000256" key="3">
    <source>
        <dbReference type="ARBA" id="ARBA00022475"/>
    </source>
</evidence>
<evidence type="ECO:0000256" key="1">
    <source>
        <dbReference type="ARBA" id="ARBA00004651"/>
    </source>
</evidence>
<dbReference type="InterPro" id="IPR011701">
    <property type="entry name" value="MFS"/>
</dbReference>
<dbReference type="Proteomes" id="UP000579281">
    <property type="component" value="Unassembled WGS sequence"/>
</dbReference>
<dbReference type="GO" id="GO:0022857">
    <property type="term" value="F:transmembrane transporter activity"/>
    <property type="evidence" value="ECO:0007669"/>
    <property type="project" value="InterPro"/>
</dbReference>
<keyword evidence="4 7" id="KW-0812">Transmembrane</keyword>
<feature type="transmembrane region" description="Helical" evidence="7">
    <location>
        <begin position="363"/>
        <end position="385"/>
    </location>
</feature>
<evidence type="ECO:0000256" key="4">
    <source>
        <dbReference type="ARBA" id="ARBA00022692"/>
    </source>
</evidence>
<evidence type="ECO:0000313" key="10">
    <source>
        <dbReference type="Proteomes" id="UP000579281"/>
    </source>
</evidence>
<dbReference type="EMBL" id="JACHEN010000007">
    <property type="protein sequence ID" value="MBB6215334.1"/>
    <property type="molecule type" value="Genomic_DNA"/>
</dbReference>
<feature type="transmembrane region" description="Helical" evidence="7">
    <location>
        <begin position="171"/>
        <end position="190"/>
    </location>
</feature>
<dbReference type="InterPro" id="IPR020846">
    <property type="entry name" value="MFS_dom"/>
</dbReference>
<dbReference type="PANTHER" id="PTHR43266:SF9">
    <property type="entry name" value="PERMEASE, MAJOR FACILITATOR SUPERFAMILY-RELATED"/>
    <property type="match status" value="1"/>
</dbReference>
<dbReference type="PANTHER" id="PTHR43266">
    <property type="entry name" value="MACROLIDE-EFFLUX PROTEIN"/>
    <property type="match status" value="1"/>
</dbReference>
<name>A0A841KNF4_9FIRM</name>
<feature type="transmembrane region" description="Helical" evidence="7">
    <location>
        <begin position="104"/>
        <end position="121"/>
    </location>
</feature>
<feature type="transmembrane region" description="Helical" evidence="7">
    <location>
        <begin position="222"/>
        <end position="241"/>
    </location>
</feature>
<dbReference type="CDD" id="cd06173">
    <property type="entry name" value="MFS_MefA_like"/>
    <property type="match status" value="1"/>
</dbReference>
<dbReference type="AlphaFoldDB" id="A0A841KNF4"/>
<gene>
    <name evidence="9" type="ORF">HNQ80_001423</name>
</gene>
<feature type="domain" description="Major facilitator superfamily (MFS) profile" evidence="8">
    <location>
        <begin position="12"/>
        <end position="415"/>
    </location>
</feature>
<proteinExistence type="predicted"/>
<dbReference type="SUPFAM" id="SSF103473">
    <property type="entry name" value="MFS general substrate transporter"/>
    <property type="match status" value="1"/>
</dbReference>
<evidence type="ECO:0000259" key="8">
    <source>
        <dbReference type="PROSITE" id="PS50850"/>
    </source>
</evidence>
<keyword evidence="5 7" id="KW-1133">Transmembrane helix</keyword>
<keyword evidence="6 7" id="KW-0472">Membrane</keyword>
<feature type="transmembrane region" description="Helical" evidence="7">
    <location>
        <begin position="142"/>
        <end position="165"/>
    </location>
</feature>
<reference evidence="9 10" key="1">
    <citation type="submission" date="2020-08" db="EMBL/GenBank/DDBJ databases">
        <title>Genomic Encyclopedia of Type Strains, Phase IV (KMG-IV): sequencing the most valuable type-strain genomes for metagenomic binning, comparative biology and taxonomic classification.</title>
        <authorList>
            <person name="Goeker M."/>
        </authorList>
    </citation>
    <scope>NUCLEOTIDE SEQUENCE [LARGE SCALE GENOMIC DNA]</scope>
    <source>
        <strain evidence="9 10">DSM 103526</strain>
    </source>
</reference>
<feature type="transmembrane region" description="Helical" evidence="7">
    <location>
        <begin position="45"/>
        <end position="65"/>
    </location>
</feature>
<evidence type="ECO:0000313" key="9">
    <source>
        <dbReference type="EMBL" id="MBB6215334.1"/>
    </source>
</evidence>
<organism evidence="9 10">
    <name type="scientific">Anaerosolibacter carboniphilus</name>
    <dbReference type="NCBI Taxonomy" id="1417629"/>
    <lineage>
        <taxon>Bacteria</taxon>
        <taxon>Bacillati</taxon>
        <taxon>Bacillota</taxon>
        <taxon>Clostridia</taxon>
        <taxon>Peptostreptococcales</taxon>
        <taxon>Thermotaleaceae</taxon>
        <taxon>Anaerosolibacter</taxon>
    </lineage>
</organism>
<feature type="transmembrane region" description="Helical" evidence="7">
    <location>
        <begin position="261"/>
        <end position="283"/>
    </location>
</feature>
<dbReference type="RefSeq" id="WP_243183025.1">
    <property type="nucleotide sequence ID" value="NZ_JACHEN010000007.1"/>
</dbReference>
<keyword evidence="10" id="KW-1185">Reference proteome</keyword>
<dbReference type="Pfam" id="PF07690">
    <property type="entry name" value="MFS_1"/>
    <property type="match status" value="1"/>
</dbReference>
<dbReference type="GO" id="GO:0005886">
    <property type="term" value="C:plasma membrane"/>
    <property type="evidence" value="ECO:0007669"/>
    <property type="project" value="UniProtKB-SubCell"/>
</dbReference>
<feature type="transmembrane region" description="Helical" evidence="7">
    <location>
        <begin position="292"/>
        <end position="311"/>
    </location>
</feature>
<dbReference type="Gene3D" id="1.20.1250.20">
    <property type="entry name" value="MFS general substrate transporter like domains"/>
    <property type="match status" value="1"/>
</dbReference>
<evidence type="ECO:0000256" key="2">
    <source>
        <dbReference type="ARBA" id="ARBA00022448"/>
    </source>
</evidence>
<evidence type="ECO:0000256" key="7">
    <source>
        <dbReference type="SAM" id="Phobius"/>
    </source>
</evidence>
<keyword evidence="3" id="KW-1003">Cell membrane</keyword>
<protein>
    <submittedName>
        <fullName evidence="9">MFS family permease</fullName>
    </submittedName>
</protein>
<feature type="transmembrane region" description="Helical" evidence="7">
    <location>
        <begin position="391"/>
        <end position="414"/>
    </location>
</feature>
<feature type="transmembrane region" description="Helical" evidence="7">
    <location>
        <begin position="12"/>
        <end position="39"/>
    </location>
</feature>
<evidence type="ECO:0000256" key="5">
    <source>
        <dbReference type="ARBA" id="ARBA00022989"/>
    </source>
</evidence>
<dbReference type="PROSITE" id="PS50850">
    <property type="entry name" value="MFS"/>
    <property type="match status" value="1"/>
</dbReference>
<sequence>MGKNGNKIENTNLMLFFLGRMVSDTGSSIQMVIMPLYIIDAGGSAATVGLFTFLYLMPALLVYPFAGVLGDRLNRKIIMVVTDLSSAVVILGLALGAYTNRMNLTLLLSVQIIVSLLYGLFDPATKGMLPQLVTKEELTRANSTLATLRILANLLGPVIGTALYASKGITVVLFINGISFLLSGISELLIRYKYVKRESAQGVSGFVEDLSKGVSVMLANKVIIKLCGFSLATFVLIQPVYSTVLPIFFRTQLAYSDTQYAYMQMVIVLGALLGSILVGLLFGKEKNVTKPLVIGCSLLMGTMLTFSILLFPNILSFIGNGTVLYFALLIVVLSLLTTAFMFINVPIQTLIQRATPNEYMSRVFSIVGMITKGGLPLGALVYGIVLSGVEMHWAVLAATLMMMLISVKFFVSFLKAHDL</sequence>
<evidence type="ECO:0000256" key="6">
    <source>
        <dbReference type="ARBA" id="ARBA00023136"/>
    </source>
</evidence>
<comment type="subcellular location">
    <subcellularLocation>
        <location evidence="1">Cell membrane</location>
        <topology evidence="1">Multi-pass membrane protein</topology>
    </subcellularLocation>
</comment>
<feature type="transmembrane region" description="Helical" evidence="7">
    <location>
        <begin position="323"/>
        <end position="343"/>
    </location>
</feature>